<dbReference type="PROSITE" id="PS00211">
    <property type="entry name" value="ABC_TRANSPORTER_1"/>
    <property type="match status" value="2"/>
</dbReference>
<evidence type="ECO:0000256" key="2">
    <source>
        <dbReference type="ARBA" id="ARBA00022448"/>
    </source>
</evidence>
<dbReference type="PROSITE" id="PS50893">
    <property type="entry name" value="ABC_TRANSPORTER_2"/>
    <property type="match status" value="2"/>
</dbReference>
<dbReference type="Pfam" id="PF00005">
    <property type="entry name" value="ABC_tran"/>
    <property type="match status" value="2"/>
</dbReference>
<evidence type="ECO:0000256" key="4">
    <source>
        <dbReference type="ARBA" id="ARBA00022840"/>
    </source>
</evidence>
<dbReference type="RefSeq" id="WP_382379012.1">
    <property type="nucleotide sequence ID" value="NZ_JBHRZI010000036.1"/>
</dbReference>
<dbReference type="EMBL" id="JBHRZI010000036">
    <property type="protein sequence ID" value="MFC3897530.1"/>
    <property type="molecule type" value="Genomic_DNA"/>
</dbReference>
<keyword evidence="4 6" id="KW-0067">ATP-binding</keyword>
<keyword evidence="2" id="KW-0813">Transport</keyword>
<feature type="domain" description="ABC transporter" evidence="5">
    <location>
        <begin position="243"/>
        <end position="471"/>
    </location>
</feature>
<dbReference type="SUPFAM" id="SSF52540">
    <property type="entry name" value="P-loop containing nucleoside triphosphate hydrolases"/>
    <property type="match status" value="2"/>
</dbReference>
<organism evidence="6 7">
    <name type="scientific">Lentzea rhizosphaerae</name>
    <dbReference type="NCBI Taxonomy" id="2041025"/>
    <lineage>
        <taxon>Bacteria</taxon>
        <taxon>Bacillati</taxon>
        <taxon>Actinomycetota</taxon>
        <taxon>Actinomycetes</taxon>
        <taxon>Pseudonocardiales</taxon>
        <taxon>Pseudonocardiaceae</taxon>
        <taxon>Lentzea</taxon>
    </lineage>
</organism>
<feature type="domain" description="ABC transporter" evidence="5">
    <location>
        <begin position="5"/>
        <end position="226"/>
    </location>
</feature>
<name>A0ABV8C687_9PSEU</name>
<comment type="similarity">
    <text evidence="1">Belongs to the ABC transporter superfamily.</text>
</comment>
<dbReference type="Proteomes" id="UP001595690">
    <property type="component" value="Unassembled WGS sequence"/>
</dbReference>
<comment type="caution">
    <text evidence="6">The sequence shown here is derived from an EMBL/GenBank/DDBJ whole genome shotgun (WGS) entry which is preliminary data.</text>
</comment>
<evidence type="ECO:0000256" key="1">
    <source>
        <dbReference type="ARBA" id="ARBA00005417"/>
    </source>
</evidence>
<evidence type="ECO:0000313" key="7">
    <source>
        <dbReference type="Proteomes" id="UP001595690"/>
    </source>
</evidence>
<dbReference type="InterPro" id="IPR017871">
    <property type="entry name" value="ABC_transporter-like_CS"/>
</dbReference>
<reference evidence="7" key="1">
    <citation type="journal article" date="2019" name="Int. J. Syst. Evol. Microbiol.">
        <title>The Global Catalogue of Microorganisms (GCM) 10K type strain sequencing project: providing services to taxonomists for standard genome sequencing and annotation.</title>
        <authorList>
            <consortium name="The Broad Institute Genomics Platform"/>
            <consortium name="The Broad Institute Genome Sequencing Center for Infectious Disease"/>
            <person name="Wu L."/>
            <person name="Ma J."/>
        </authorList>
    </citation>
    <scope>NUCLEOTIDE SEQUENCE [LARGE SCALE GENOMIC DNA]</scope>
    <source>
        <strain evidence="7">CGMCC 4.7405</strain>
    </source>
</reference>
<dbReference type="PANTHER" id="PTHR43776:SF7">
    <property type="entry name" value="D,D-DIPEPTIDE TRANSPORT ATP-BINDING PROTEIN DDPF-RELATED"/>
    <property type="match status" value="1"/>
</dbReference>
<dbReference type="InterPro" id="IPR003593">
    <property type="entry name" value="AAA+_ATPase"/>
</dbReference>
<accession>A0ABV8C687</accession>
<proteinExistence type="inferred from homology"/>
<protein>
    <submittedName>
        <fullName evidence="6">ABC transporter ATP-binding protein</fullName>
    </submittedName>
</protein>
<dbReference type="GO" id="GO:0005524">
    <property type="term" value="F:ATP binding"/>
    <property type="evidence" value="ECO:0007669"/>
    <property type="project" value="UniProtKB-KW"/>
</dbReference>
<dbReference type="SMART" id="SM00382">
    <property type="entry name" value="AAA"/>
    <property type="match status" value="2"/>
</dbReference>
<dbReference type="InterPro" id="IPR027417">
    <property type="entry name" value="P-loop_NTPase"/>
</dbReference>
<evidence type="ECO:0000313" key="6">
    <source>
        <dbReference type="EMBL" id="MFC3897530.1"/>
    </source>
</evidence>
<evidence type="ECO:0000256" key="3">
    <source>
        <dbReference type="ARBA" id="ARBA00022741"/>
    </source>
</evidence>
<dbReference type="InterPro" id="IPR050319">
    <property type="entry name" value="ABC_transp_ATP-bind"/>
</dbReference>
<evidence type="ECO:0000259" key="5">
    <source>
        <dbReference type="PROSITE" id="PS50893"/>
    </source>
</evidence>
<keyword evidence="7" id="KW-1185">Reference proteome</keyword>
<dbReference type="Gene3D" id="3.40.50.300">
    <property type="entry name" value="P-loop containing nucleotide triphosphate hydrolases"/>
    <property type="match status" value="2"/>
</dbReference>
<sequence length="472" mass="50251">MSPVVLVEDLRAEANENVLLDGVSFALSAGRVLALVGASGSGKTTTGLALLGERSSGVTVSGRVSLSGRVGFVPQQPASALNPVRRLDSVFREIAALQDGDPEVLISTALRRARVPADLLRRYPHQLSGGQQQRVVLAQALVGDPAVLVADEPTTGQDALTRNEVVDELAAVVAQGVALVLLTHDVEVVRALADEIVVLRAGRVVEAGPATELLTDPRDDYTRALLDTVPPARTTAPERAPRLRVRGLTARYRNAIVLHEVELEVGERLAVVGRSGSGKTTLGRCLAGLHQQATGEVLLHDRPLARSLRRRSRAELAAVQYVFQDARGSFDEHRDVLNQVARTAVRLRGVRPADARAAALAALNRVGLAEETVLRRPRGLSGGELQRAALVRALLAEPEVLVCDEITSGLDAVTRQGLLDLLAGVPCALVLISHDLDVVARLADRVVVLHEGRVVAHGPVETTLDGAEERMK</sequence>
<gene>
    <name evidence="6" type="ORF">ACFOWZ_39155</name>
</gene>
<dbReference type="InterPro" id="IPR003439">
    <property type="entry name" value="ABC_transporter-like_ATP-bd"/>
</dbReference>
<keyword evidence="3" id="KW-0547">Nucleotide-binding</keyword>
<dbReference type="PANTHER" id="PTHR43776">
    <property type="entry name" value="TRANSPORT ATP-BINDING PROTEIN"/>
    <property type="match status" value="1"/>
</dbReference>